<accession>A0A5J4SYA8</accession>
<reference evidence="4" key="1">
    <citation type="submission" date="2019-03" db="EMBL/GenBank/DDBJ databases">
        <title>Single cell metagenomics reveals metabolic interactions within the superorganism composed of flagellate Streblomastix strix and complex community of Bacteroidetes bacteria on its surface.</title>
        <authorList>
            <person name="Treitli S.C."/>
            <person name="Kolisko M."/>
            <person name="Husnik F."/>
            <person name="Keeling P."/>
            <person name="Hampl V."/>
        </authorList>
    </citation>
    <scope>NUCLEOTIDE SEQUENCE</scope>
    <source>
        <strain evidence="4">STM</strain>
    </source>
</reference>
<dbReference type="AlphaFoldDB" id="A0A5J4SYA8"/>
<dbReference type="Pfam" id="PF13414">
    <property type="entry name" value="TPR_11"/>
    <property type="match status" value="2"/>
</dbReference>
<dbReference type="InterPro" id="IPR011990">
    <property type="entry name" value="TPR-like_helical_dom_sf"/>
</dbReference>
<protein>
    <submittedName>
        <fullName evidence="4">Uncharacterized protein</fullName>
    </submittedName>
</protein>
<dbReference type="Gene3D" id="1.25.40.10">
    <property type="entry name" value="Tetratricopeptide repeat domain"/>
    <property type="match status" value="3"/>
</dbReference>
<keyword evidence="3" id="KW-0472">Membrane</keyword>
<organism evidence="4">
    <name type="scientific">termite gut metagenome</name>
    <dbReference type="NCBI Taxonomy" id="433724"/>
    <lineage>
        <taxon>unclassified sequences</taxon>
        <taxon>metagenomes</taxon>
        <taxon>organismal metagenomes</taxon>
    </lineage>
</organism>
<name>A0A5J4SYA8_9ZZZZ</name>
<feature type="coiled-coil region" evidence="1">
    <location>
        <begin position="312"/>
        <end position="339"/>
    </location>
</feature>
<proteinExistence type="predicted"/>
<dbReference type="PANTHER" id="PTHR45005:SF2">
    <property type="entry name" value="PROTEIN HLB1"/>
    <property type="match status" value="1"/>
</dbReference>
<dbReference type="InterPro" id="IPR019734">
    <property type="entry name" value="TPR_rpt"/>
</dbReference>
<dbReference type="SUPFAM" id="SSF48452">
    <property type="entry name" value="TPR-like"/>
    <property type="match status" value="1"/>
</dbReference>
<feature type="transmembrane region" description="Helical" evidence="3">
    <location>
        <begin position="229"/>
        <end position="247"/>
    </location>
</feature>
<sequence length="691" mass="79279">MKVYLNKAEASQKACIVAPYNISEGRLPSIETVRRGDVLQTSLRVPRSFQITDDTTIEDVSTALLQANERMREGDQISILHLIQHVPEKGVPYVTWKQYDFTLDVMSYSTLPSKFYGDIPKSLFRVHEGYIETEAGIEMGGVAYVLSREVGRNMQISTQSMVLTPDNSIYKEYSCEEKRQEAAASYAVVAKKKTITPKKAVGTKMVISKNEYLHGFISRSKKILSMKKIFIALALIFGITIAAQNNTAGQEKIYSQREVDLMMQVQEISERQRSVEDKIGMQDKQIDLFMICLGIIVALAGFIVYNNFNSSKREVKKDLEEIRKIRERARETIDSMVIEARKTIDSVVIEARKTIDSVVIRGEERLSSMVKLEEKAISIYNKFKNSPPNSTQTKKQSKEQKEEISSYTEEIKRKKIESEYTAKDWFLLGYDAQIQKKYEDACYYYGKADEITPNASIYNNWGNALLNLAKLKSTPDLYEESIIKYKKAIESKPDLAEAYNNWGAALLNLARLNPDPALFEESIDKYKKAIEIKPDYAEAYNNWGNALSDLVGLKSDPALYEESIIKYKKAIELKPDYADAYNNWGAALFNHAQLQPDSALFEESIDKYKKAMELKLDYAEAYYNWGIALKRLAQLKIINIEKLFAYLEEYLKYCKSKINRSDIENDVDFAILKKDSRFRDLLDKYFPEEKS</sequence>
<keyword evidence="3" id="KW-0812">Transmembrane</keyword>
<keyword evidence="3" id="KW-1133">Transmembrane helix</keyword>
<evidence type="ECO:0000313" key="4">
    <source>
        <dbReference type="EMBL" id="KAA6350471.1"/>
    </source>
</evidence>
<dbReference type="PANTHER" id="PTHR45005">
    <property type="match status" value="1"/>
</dbReference>
<gene>
    <name evidence="4" type="ORF">EZS27_002198</name>
</gene>
<evidence type="ECO:0000256" key="1">
    <source>
        <dbReference type="SAM" id="Coils"/>
    </source>
</evidence>
<dbReference type="PROSITE" id="PS50005">
    <property type="entry name" value="TPR"/>
    <property type="match status" value="1"/>
</dbReference>
<keyword evidence="1" id="KW-0175">Coiled coil</keyword>
<feature type="transmembrane region" description="Helical" evidence="3">
    <location>
        <begin position="288"/>
        <end position="308"/>
    </location>
</feature>
<evidence type="ECO:0000256" key="3">
    <source>
        <dbReference type="SAM" id="Phobius"/>
    </source>
</evidence>
<feature type="region of interest" description="Disordered" evidence="2">
    <location>
        <begin position="383"/>
        <end position="403"/>
    </location>
</feature>
<dbReference type="SMART" id="SM00028">
    <property type="entry name" value="TPR"/>
    <property type="match status" value="5"/>
</dbReference>
<dbReference type="EMBL" id="SNRY01000028">
    <property type="protein sequence ID" value="KAA6350471.1"/>
    <property type="molecule type" value="Genomic_DNA"/>
</dbReference>
<dbReference type="InterPro" id="IPR053277">
    <property type="entry name" value="Endomembrane_traffic_mod"/>
</dbReference>
<evidence type="ECO:0000256" key="2">
    <source>
        <dbReference type="SAM" id="MobiDB-lite"/>
    </source>
</evidence>
<comment type="caution">
    <text evidence="4">The sequence shown here is derived from an EMBL/GenBank/DDBJ whole genome shotgun (WGS) entry which is preliminary data.</text>
</comment>